<keyword evidence="9" id="KW-0812">Transmembrane</keyword>
<keyword evidence="9" id="KW-1133">Transmembrane helix</keyword>
<comment type="caution">
    <text evidence="12">The sequence shown here is derived from an EMBL/GenBank/DDBJ whole genome shotgun (WGS) entry which is preliminary data.</text>
</comment>
<dbReference type="Pfam" id="PF00512">
    <property type="entry name" value="HisKA"/>
    <property type="match status" value="1"/>
</dbReference>
<dbReference type="PANTHER" id="PTHR43065">
    <property type="entry name" value="SENSOR HISTIDINE KINASE"/>
    <property type="match status" value="1"/>
</dbReference>
<evidence type="ECO:0000256" key="6">
    <source>
        <dbReference type="ARBA" id="ARBA00022777"/>
    </source>
</evidence>
<dbReference type="Proteomes" id="UP000472580">
    <property type="component" value="Unassembled WGS sequence"/>
</dbReference>
<dbReference type="InterPro" id="IPR036890">
    <property type="entry name" value="HATPase_C_sf"/>
</dbReference>
<dbReference type="SMART" id="SM00387">
    <property type="entry name" value="HATPase_c"/>
    <property type="match status" value="1"/>
</dbReference>
<dbReference type="Pfam" id="PF02518">
    <property type="entry name" value="HATPase_c"/>
    <property type="match status" value="1"/>
</dbReference>
<dbReference type="EMBL" id="WSRP01000027">
    <property type="protein sequence ID" value="MVX57299.1"/>
    <property type="molecule type" value="Genomic_DNA"/>
</dbReference>
<evidence type="ECO:0000256" key="3">
    <source>
        <dbReference type="ARBA" id="ARBA00022553"/>
    </source>
</evidence>
<dbReference type="SMART" id="SM00388">
    <property type="entry name" value="HisKA"/>
    <property type="match status" value="1"/>
</dbReference>
<evidence type="ECO:0000259" key="11">
    <source>
        <dbReference type="PROSITE" id="PS50109"/>
    </source>
</evidence>
<protein>
    <recommendedName>
        <fullName evidence="2">histidine kinase</fullName>
        <ecNumber evidence="2">2.7.13.3</ecNumber>
    </recommendedName>
</protein>
<comment type="catalytic activity">
    <reaction evidence="1">
        <text>ATP + protein L-histidine = ADP + protein N-phospho-L-histidine.</text>
        <dbReference type="EC" id="2.7.13.3"/>
    </reaction>
</comment>
<dbReference type="Pfam" id="PF12974">
    <property type="entry name" value="Phosphonate-bd"/>
    <property type="match status" value="1"/>
</dbReference>
<evidence type="ECO:0000256" key="10">
    <source>
        <dbReference type="SAM" id="SignalP"/>
    </source>
</evidence>
<keyword evidence="13" id="KW-1185">Reference proteome</keyword>
<dbReference type="AlphaFoldDB" id="A0A6L6YKK3"/>
<feature type="chain" id="PRO_5026678907" description="histidine kinase" evidence="10">
    <location>
        <begin position="27"/>
        <end position="582"/>
    </location>
</feature>
<keyword evidence="10" id="KW-0732">Signal</keyword>
<dbReference type="OrthoDB" id="9149228at2"/>
<dbReference type="SUPFAM" id="SSF47384">
    <property type="entry name" value="Homodimeric domain of signal transducing histidine kinase"/>
    <property type="match status" value="1"/>
</dbReference>
<evidence type="ECO:0000256" key="5">
    <source>
        <dbReference type="ARBA" id="ARBA00022741"/>
    </source>
</evidence>
<dbReference type="InterPro" id="IPR003661">
    <property type="entry name" value="HisK_dim/P_dom"/>
</dbReference>
<reference evidence="12 13" key="1">
    <citation type="submission" date="2019-12" db="EMBL/GenBank/DDBJ databases">
        <title>Microbes associate with the intestines of laboratory mice.</title>
        <authorList>
            <person name="Navarre W."/>
            <person name="Wong E."/>
        </authorList>
    </citation>
    <scope>NUCLEOTIDE SEQUENCE [LARGE SCALE GENOMIC DNA]</scope>
    <source>
        <strain evidence="12 13">NM82_D38</strain>
    </source>
</reference>
<dbReference type="Gene3D" id="3.40.190.10">
    <property type="entry name" value="Periplasmic binding protein-like II"/>
    <property type="match status" value="1"/>
</dbReference>
<sequence>MPAIKTIKTFVLAAVFMLAAAADACAKPSVTIGLIDTFAPDFYIYTYSPTIDHLIKSLPEFDFRIVEINPERVDEDIRKFEPGFIVSSASTYVSLMESKGAHQVATREPKSSPDVSHTVASAFIVPTSSEIKELSDAKGKVVAVTSADSFPGWLIAKGELARFGNPEKFFRRVVESHHLYPDVVALIRAEAAEIGVLAACELENLIISGAVRPGEFRVLNESKSHLGCAKSTDLYPDAVFSSLPGVPSSISRKVAVALLTMPDEGQDFQWTVANDFVPTYQLLRKLEIGPFKPVSIWSLDAFLAHYRYPLLIGFLLLALWVLHSIYINWLVKKRTAQLRYALVEMERFHREAQENKIKVDSMERMSIVSQLSSMFAHEIKQPITNISYYAGSLVMFLRRKGMLEGPAKEIIDAIQSEVERSSGIIEHVRSYAKARKKTVEVCDLKDIVDRVLRYSRDIKIVSTVKKGCEIQADPFEIEFIVVNFIKNASAAASAVRRPKILIKVEEEPERWRLSVIDNGPEISDEDFLKIGQIGYSSKEDGLGWGLAIASAMAESNGGHLEFRKVKGGGLEAVLLLSKYRKE</sequence>
<keyword evidence="9" id="KW-0472">Membrane</keyword>
<feature type="signal peptide" evidence="10">
    <location>
        <begin position="1"/>
        <end position="26"/>
    </location>
</feature>
<dbReference type="InterPro" id="IPR036097">
    <property type="entry name" value="HisK_dim/P_sf"/>
</dbReference>
<evidence type="ECO:0000313" key="13">
    <source>
        <dbReference type="Proteomes" id="UP000472580"/>
    </source>
</evidence>
<dbReference type="RefSeq" id="WP_160335725.1">
    <property type="nucleotide sequence ID" value="NZ_CALPCR010000007.1"/>
</dbReference>
<dbReference type="PANTHER" id="PTHR43065:SF10">
    <property type="entry name" value="PEROXIDE STRESS-ACTIVATED HISTIDINE KINASE MAK3"/>
    <property type="match status" value="1"/>
</dbReference>
<dbReference type="InterPro" id="IPR003594">
    <property type="entry name" value="HATPase_dom"/>
</dbReference>
<feature type="domain" description="Histidine kinase" evidence="11">
    <location>
        <begin position="374"/>
        <end position="580"/>
    </location>
</feature>
<evidence type="ECO:0000256" key="2">
    <source>
        <dbReference type="ARBA" id="ARBA00012438"/>
    </source>
</evidence>
<dbReference type="EC" id="2.7.13.3" evidence="2"/>
<dbReference type="InterPro" id="IPR005467">
    <property type="entry name" value="His_kinase_dom"/>
</dbReference>
<keyword evidence="8" id="KW-0902">Two-component regulatory system</keyword>
<keyword evidence="7" id="KW-0067">ATP-binding</keyword>
<gene>
    <name evidence="12" type="ORF">E5987_08805</name>
</gene>
<dbReference type="GO" id="GO:0000155">
    <property type="term" value="F:phosphorelay sensor kinase activity"/>
    <property type="evidence" value="ECO:0007669"/>
    <property type="project" value="InterPro"/>
</dbReference>
<keyword evidence="4" id="KW-0808">Transferase</keyword>
<dbReference type="GO" id="GO:0005524">
    <property type="term" value="F:ATP binding"/>
    <property type="evidence" value="ECO:0007669"/>
    <property type="project" value="UniProtKB-KW"/>
</dbReference>
<accession>A0A6L6YKK3</accession>
<keyword evidence="3" id="KW-0597">Phosphoprotein</keyword>
<evidence type="ECO:0000256" key="7">
    <source>
        <dbReference type="ARBA" id="ARBA00022840"/>
    </source>
</evidence>
<dbReference type="SUPFAM" id="SSF55874">
    <property type="entry name" value="ATPase domain of HSP90 chaperone/DNA topoisomerase II/histidine kinase"/>
    <property type="match status" value="1"/>
</dbReference>
<dbReference type="Gene3D" id="1.10.287.130">
    <property type="match status" value="1"/>
</dbReference>
<dbReference type="SUPFAM" id="SSF53850">
    <property type="entry name" value="Periplasmic binding protein-like II"/>
    <property type="match status" value="1"/>
</dbReference>
<keyword evidence="5" id="KW-0547">Nucleotide-binding</keyword>
<keyword evidence="6" id="KW-0418">Kinase</keyword>
<evidence type="ECO:0000256" key="4">
    <source>
        <dbReference type="ARBA" id="ARBA00022679"/>
    </source>
</evidence>
<proteinExistence type="predicted"/>
<name>A0A6L6YKK3_9BURK</name>
<feature type="transmembrane region" description="Helical" evidence="9">
    <location>
        <begin position="308"/>
        <end position="331"/>
    </location>
</feature>
<dbReference type="CDD" id="cd00082">
    <property type="entry name" value="HisKA"/>
    <property type="match status" value="1"/>
</dbReference>
<evidence type="ECO:0000256" key="9">
    <source>
        <dbReference type="SAM" id="Phobius"/>
    </source>
</evidence>
<dbReference type="PROSITE" id="PS50109">
    <property type="entry name" value="HIS_KIN"/>
    <property type="match status" value="1"/>
</dbReference>
<dbReference type="Gene3D" id="3.30.565.10">
    <property type="entry name" value="Histidine kinase-like ATPase, C-terminal domain"/>
    <property type="match status" value="1"/>
</dbReference>
<evidence type="ECO:0000256" key="1">
    <source>
        <dbReference type="ARBA" id="ARBA00000085"/>
    </source>
</evidence>
<evidence type="ECO:0000313" key="12">
    <source>
        <dbReference type="EMBL" id="MVX57299.1"/>
    </source>
</evidence>
<organism evidence="12 13">
    <name type="scientific">Parasutterella muris</name>
    <dbReference type="NCBI Taxonomy" id="2565572"/>
    <lineage>
        <taxon>Bacteria</taxon>
        <taxon>Pseudomonadati</taxon>
        <taxon>Pseudomonadota</taxon>
        <taxon>Betaproteobacteria</taxon>
        <taxon>Burkholderiales</taxon>
        <taxon>Sutterellaceae</taxon>
        <taxon>Parasutterella</taxon>
    </lineage>
</organism>
<evidence type="ECO:0000256" key="8">
    <source>
        <dbReference type="ARBA" id="ARBA00023012"/>
    </source>
</evidence>